<evidence type="ECO:0000313" key="3">
    <source>
        <dbReference type="EMBL" id="KNZ47732.1"/>
    </source>
</evidence>
<organism evidence="3 4">
    <name type="scientific">Puccinia sorghi</name>
    <dbReference type="NCBI Taxonomy" id="27349"/>
    <lineage>
        <taxon>Eukaryota</taxon>
        <taxon>Fungi</taxon>
        <taxon>Dikarya</taxon>
        <taxon>Basidiomycota</taxon>
        <taxon>Pucciniomycotina</taxon>
        <taxon>Pucciniomycetes</taxon>
        <taxon>Pucciniales</taxon>
        <taxon>Pucciniaceae</taxon>
        <taxon>Puccinia</taxon>
    </lineage>
</organism>
<dbReference type="VEuPathDB" id="FungiDB:VP01_619g4"/>
<dbReference type="PANTHER" id="PTHR41800:SF1">
    <property type="entry name" value="EXPRESSED PROTEIN"/>
    <property type="match status" value="1"/>
</dbReference>
<dbReference type="AlphaFoldDB" id="A0A0L6UHJ0"/>
<feature type="compositionally biased region" description="Low complexity" evidence="1">
    <location>
        <begin position="72"/>
        <end position="81"/>
    </location>
</feature>
<dbReference type="Pfam" id="PF15932">
    <property type="entry name" value="DUF4748"/>
    <property type="match status" value="1"/>
</dbReference>
<evidence type="ECO:0000256" key="1">
    <source>
        <dbReference type="SAM" id="MobiDB-lite"/>
    </source>
</evidence>
<feature type="region of interest" description="Disordered" evidence="1">
    <location>
        <begin position="31"/>
        <end position="117"/>
    </location>
</feature>
<feature type="compositionally biased region" description="Basic and acidic residues" evidence="1">
    <location>
        <begin position="31"/>
        <end position="54"/>
    </location>
</feature>
<evidence type="ECO:0000256" key="2">
    <source>
        <dbReference type="SAM" id="Phobius"/>
    </source>
</evidence>
<feature type="transmembrane region" description="Helical" evidence="2">
    <location>
        <begin position="6"/>
        <end position="25"/>
    </location>
</feature>
<keyword evidence="2" id="KW-0472">Membrane</keyword>
<dbReference type="Proteomes" id="UP000037035">
    <property type="component" value="Unassembled WGS sequence"/>
</dbReference>
<keyword evidence="2" id="KW-1133">Transmembrane helix</keyword>
<name>A0A0L6UHJ0_9BASI</name>
<proteinExistence type="predicted"/>
<reference evidence="3 4" key="1">
    <citation type="submission" date="2015-08" db="EMBL/GenBank/DDBJ databases">
        <title>Next Generation Sequencing and Analysis of the Genome of Puccinia sorghi L Schw, the Causal Agent of Maize Common Rust.</title>
        <authorList>
            <person name="Rochi L."/>
            <person name="Burguener G."/>
            <person name="Darino M."/>
            <person name="Turjanski A."/>
            <person name="Kreff E."/>
            <person name="Dieguez M.J."/>
            <person name="Sacco F."/>
        </authorList>
    </citation>
    <scope>NUCLEOTIDE SEQUENCE [LARGE SCALE GENOMIC DNA]</scope>
    <source>
        <strain evidence="3 4">RO10H11247</strain>
    </source>
</reference>
<dbReference type="PANTHER" id="PTHR41800">
    <property type="entry name" value="EXPRESSED PROTEIN"/>
    <property type="match status" value="1"/>
</dbReference>
<sequence>MNTPGTMALGWGLLLVAGGGGLYYAKKDINERRREQARRGIRSTDTRDWHERIADQQSSSRNHPADGPPLTPSSRADQAPSSDPPSAPGLASTFSKFDRHYPAQPNPTSKNKTNKSE</sequence>
<accession>A0A0L6UHJ0</accession>
<comment type="caution">
    <text evidence="3">The sequence shown here is derived from an EMBL/GenBank/DDBJ whole genome shotgun (WGS) entry which is preliminary data.</text>
</comment>
<protein>
    <submittedName>
        <fullName evidence="3">Uncharacterized protein</fullName>
    </submittedName>
</protein>
<evidence type="ECO:0000313" key="4">
    <source>
        <dbReference type="Proteomes" id="UP000037035"/>
    </source>
</evidence>
<gene>
    <name evidence="3" type="ORF">VP01_619g4</name>
</gene>
<keyword evidence="2" id="KW-0812">Transmembrane</keyword>
<keyword evidence="4" id="KW-1185">Reference proteome</keyword>
<dbReference type="EMBL" id="LAVV01011496">
    <property type="protein sequence ID" value="KNZ47732.1"/>
    <property type="molecule type" value="Genomic_DNA"/>
</dbReference>
<dbReference type="InterPro" id="IPR031833">
    <property type="entry name" value="DUF4748"/>
</dbReference>